<dbReference type="InterPro" id="IPR000967">
    <property type="entry name" value="Znf_NFX1"/>
</dbReference>
<organism evidence="7">
    <name type="scientific">Tetraselmis sp. GSL018</name>
    <dbReference type="NCBI Taxonomy" id="582737"/>
    <lineage>
        <taxon>Eukaryota</taxon>
        <taxon>Viridiplantae</taxon>
        <taxon>Chlorophyta</taxon>
        <taxon>core chlorophytes</taxon>
        <taxon>Chlorodendrophyceae</taxon>
        <taxon>Chlorodendrales</taxon>
        <taxon>Chlorodendraceae</taxon>
        <taxon>Tetraselmis</taxon>
    </lineage>
</organism>
<dbReference type="GO" id="GO:0000977">
    <property type="term" value="F:RNA polymerase II transcription regulatory region sequence-specific DNA binding"/>
    <property type="evidence" value="ECO:0007669"/>
    <property type="project" value="TreeGrafter"/>
</dbReference>
<name>A0A061QPI7_9CHLO</name>
<proteinExistence type="inferred from homology"/>
<sequence length="399" mass="43883">MDPGGTGKKVGRADEFLQRPASACDGTASRNSSNTTRTSQVLSHPFFENYYSQWDETRSGLLAEEEDCTEGFSALERIEEHLLSTKEGASVCLVCLETIGAADATWHCRQSCFAVMHLQCIQSWAQQQLTSARARAEERRRLFPNEPAGVDVSWDCPKCRQPYPPGEVPCDYFCFCGKERDPEFDPWKVPHSCGEVCGRHLQTGCSHTCVLLCHPGPCPPCPRMVDMACHCGRSILRQRCGRAAFSCMREGAPLRPPLPRGVPRRRVPALHAGGRAPLPLREGEAPPRMLGEGLELRPRLRGASAVWPPPLREGLPCGPLRDVWPRGRAALPLWEGRVPGPPMRRAGSDVRGDLRAAFAVRDPHVCGAMPSGPLPADLPQDGCQVLQLRKDREGGPLLH</sequence>
<evidence type="ECO:0000259" key="6">
    <source>
        <dbReference type="SMART" id="SM00438"/>
    </source>
</evidence>
<evidence type="ECO:0000256" key="4">
    <source>
        <dbReference type="ARBA" id="ARBA00022771"/>
    </source>
</evidence>
<dbReference type="CDD" id="cd16697">
    <property type="entry name" value="RING-CH-C4HC3_NFXL1"/>
    <property type="match status" value="1"/>
</dbReference>
<feature type="domain" description="NF-X1-type" evidence="6">
    <location>
        <begin position="205"/>
        <end position="223"/>
    </location>
</feature>
<evidence type="ECO:0000256" key="5">
    <source>
        <dbReference type="ARBA" id="ARBA00022833"/>
    </source>
</evidence>
<dbReference type="PANTHER" id="PTHR12360">
    <property type="entry name" value="NUCLEAR TRANSCRIPTION FACTOR, X-BOX BINDING 1 NFX1"/>
    <property type="match status" value="1"/>
</dbReference>
<evidence type="ECO:0000256" key="3">
    <source>
        <dbReference type="ARBA" id="ARBA00022737"/>
    </source>
</evidence>
<keyword evidence="2" id="KW-0479">Metal-binding</keyword>
<keyword evidence="5" id="KW-0862">Zinc</keyword>
<evidence type="ECO:0000313" key="7">
    <source>
        <dbReference type="EMBL" id="JAC60344.1"/>
    </source>
</evidence>
<dbReference type="GO" id="GO:0005634">
    <property type="term" value="C:nucleus"/>
    <property type="evidence" value="ECO:0007669"/>
    <property type="project" value="InterPro"/>
</dbReference>
<gene>
    <name evidence="7" type="ORF">TSPGSL018_29190</name>
</gene>
<accession>A0A061QPI7</accession>
<evidence type="ECO:0000256" key="2">
    <source>
        <dbReference type="ARBA" id="ARBA00022723"/>
    </source>
</evidence>
<dbReference type="SMART" id="SM00438">
    <property type="entry name" value="ZnF_NFX"/>
    <property type="match status" value="1"/>
</dbReference>
<keyword evidence="4" id="KW-0863">Zinc-finger</keyword>
<dbReference type="GO" id="GO:0000981">
    <property type="term" value="F:DNA-binding transcription factor activity, RNA polymerase II-specific"/>
    <property type="evidence" value="ECO:0007669"/>
    <property type="project" value="TreeGrafter"/>
</dbReference>
<dbReference type="PANTHER" id="PTHR12360:SF1">
    <property type="entry name" value="NF-X1-TYPE ZINC FINGER PROTEIN NFXL1"/>
    <property type="match status" value="1"/>
</dbReference>
<keyword evidence="3" id="KW-0677">Repeat</keyword>
<dbReference type="InterPro" id="IPR013083">
    <property type="entry name" value="Znf_RING/FYVE/PHD"/>
</dbReference>
<dbReference type="InterPro" id="IPR034078">
    <property type="entry name" value="NFX1_fam"/>
</dbReference>
<reference evidence="7" key="1">
    <citation type="submission" date="2014-05" db="EMBL/GenBank/DDBJ databases">
        <title>The transcriptome of the halophilic microalga Tetraselmis sp. GSL018 isolated from the Great Salt Lake, Utah.</title>
        <authorList>
            <person name="Jinkerson R.E."/>
            <person name="D'Adamo S."/>
            <person name="Posewitz M.C."/>
        </authorList>
    </citation>
    <scope>NUCLEOTIDE SEQUENCE</scope>
    <source>
        <strain evidence="7">GSL018</strain>
    </source>
</reference>
<dbReference type="EMBL" id="GBEZ01026908">
    <property type="protein sequence ID" value="JAC60344.1"/>
    <property type="molecule type" value="Transcribed_RNA"/>
</dbReference>
<dbReference type="AlphaFoldDB" id="A0A061QPI7"/>
<protein>
    <submittedName>
        <fullName evidence="7">Nf-x1-type zinc finger protein nfxl2-like</fullName>
    </submittedName>
</protein>
<comment type="similarity">
    <text evidence="1">Belongs to the NFX1 family.</text>
</comment>
<dbReference type="GO" id="GO:0008270">
    <property type="term" value="F:zinc ion binding"/>
    <property type="evidence" value="ECO:0007669"/>
    <property type="project" value="UniProtKB-KW"/>
</dbReference>
<evidence type="ECO:0000256" key="1">
    <source>
        <dbReference type="ARBA" id="ARBA00007269"/>
    </source>
</evidence>
<dbReference type="Gene3D" id="3.30.40.10">
    <property type="entry name" value="Zinc/RING finger domain, C3HC4 (zinc finger)"/>
    <property type="match status" value="1"/>
</dbReference>